<comment type="caution">
    <text evidence="1">The sequence shown here is derived from an EMBL/GenBank/DDBJ whole genome shotgun (WGS) entry which is preliminary data.</text>
</comment>
<dbReference type="EMBL" id="JAAECS010000003">
    <property type="protein sequence ID" value="MCJ1989516.1"/>
    <property type="molecule type" value="Genomic_DNA"/>
</dbReference>
<sequence>MVLSWIISTVSEFILEWKISKVIDSFFGKKEYKKIIESISTFQSQFVDSEIDRESFQDFLVKNNTICEIYRFVYERYSEEIVFDKEAFISKLVTQAMSYMNEQNSKYSRSIFTNEDLLHQYFNDLLCSLYKRMVSSMSLDSKSQLSAISSLLDKQFSRHYYENEIHLTTEFLTHSLNRSINNLGGRYTSDFNIETQNKWSLECLGKSDEFLLEINRLRIQVFNGYSTLYYILSNDEKYISICDLNNIISLEFLDLIKTEISFSTNFYDLKKSLELIVFPDVYWIEELGNEEKSILRHYIEPLRKNSTDLIEFLVTSKVELIGQPYLLVTGKAGIGKSHLLADYAKKLSERGHSTFLFLGSYFYKNADPINQIMEYLRIPNSSFKTVLEELDRKSIETGNRSIIFIDALNEGAGLTLWRERLVGFIKEVQEYPNIGIVLSIRTEYEMTIIPEDFNKLTFSKLEHTGLEGTVNDSIKAFCHYYKLVYPTVPSFNEEYNNPLFLKMVCQLLIDSNIKQFSSNFSIETIMKHYLNKLEFNLSVKDRMNFDPERGILNELILSISELKIESKWSMLEYKTVYDKLIAVGHKLAIDSPGLLLKELINEGLLQVIKAGEEKNFLDFQFEKFSDFFIADYIYQKYVGTKKIEDLQNVQELASYFKDDLALRNNYGVLIMLSTIIANHEKKEIFSYFPKLGMSYLIFKIVFDSFPYRNSGAISSELVKFIESDISRINELMMYFVTSQFQLSVNHFSPVSSKWLHNFLLKKNQQEIDLIWTMNISKYYRTFVGQFAKWYREFYEYTNKKDAELILLQLGWILSSTNRYYRDQATLAIVKILNFDSELIIFFISSFVNVNDRYVVERAMAAIYGATINLNNIKKIEEVSKQVYDSFFDVEDLIPNVLARDYGRQIINYAIHHNALDKNVDLAKVFPKYEGIWEYGEVTDTQILELKKKYEQHSGFDSITHSMMTNFGRANGMYGDFGRYTFQSALSPWEAQFDIQDLSNIVIKICLDLGYSPQLFSEFDTLDGRYFDRFSNKEERIGKKYQWIAFYEILANISDNFAPYTLKVSFDDKYNEYITNKRELFLSEVAEENTSGLYEEELDEKDHIVNIEREYQDKWTVSDSYLRNIDVSVTDEVLPLSNKRIFNFSLPDYLTDRWLTKNIGEKTLCYYISTKIESEEYYALAFYNDDRRQKDSSQSFIQDKTENYTIMGRAVFVKKSELKTLHQEAKNDIGNVSPPDTHNVFLREYYWSEAYNNSEKEESEYDKKIYKHSSHCYGWEKAKQYTSLEEDKTNESFSLLMPSKILVDFGQLRMDSNYKWKNDKNESVCFDGRSIGGERVLLGKKDFIDEFCLKNEYTIVWFCYYDKIGLNQYHDSHYYFVKEGNQYNYFEQDNKHGHYKRSL</sequence>
<protein>
    <recommendedName>
        <fullName evidence="3">ATP-binding protein</fullName>
    </recommendedName>
</protein>
<dbReference type="InterPro" id="IPR027417">
    <property type="entry name" value="P-loop_NTPase"/>
</dbReference>
<evidence type="ECO:0000313" key="2">
    <source>
        <dbReference type="Proteomes" id="UP001522450"/>
    </source>
</evidence>
<evidence type="ECO:0008006" key="3">
    <source>
        <dbReference type="Google" id="ProtNLM"/>
    </source>
</evidence>
<reference evidence="1 2" key="1">
    <citation type="journal article" date="2022" name="Microbiol. Res.">
        <title>Comparative genome analysis, predicted lifestyle and antimicrobial strategies of Lactococcus carnosus and Lactococcus paracarnosus isolated from meat.</title>
        <authorList>
            <person name="Werum V."/>
            <person name="Ehrmann M."/>
            <person name="Vogel R."/>
            <person name="Hilgarth M."/>
        </authorList>
    </citation>
    <scope>NUCLEOTIDE SEQUENCE [LARGE SCALE GENOMIC DNA]</scope>
    <source>
        <strain evidence="1 2">TMW22177</strain>
    </source>
</reference>
<proteinExistence type="predicted"/>
<name>A0ABT0AS76_9LACT</name>
<gene>
    <name evidence="1" type="ORF">GYN21_04710</name>
</gene>
<evidence type="ECO:0000313" key="1">
    <source>
        <dbReference type="EMBL" id="MCJ1989516.1"/>
    </source>
</evidence>
<dbReference type="Proteomes" id="UP001522450">
    <property type="component" value="Unassembled WGS sequence"/>
</dbReference>
<organism evidence="1 2">
    <name type="scientific">Pseudolactococcus carnosus</name>
    <dbReference type="NCBI Taxonomy" id="2749961"/>
    <lineage>
        <taxon>Bacteria</taxon>
        <taxon>Bacillati</taxon>
        <taxon>Bacillota</taxon>
        <taxon>Bacilli</taxon>
        <taxon>Lactobacillales</taxon>
        <taxon>Streptococcaceae</taxon>
        <taxon>Pseudolactococcus</taxon>
    </lineage>
</organism>
<accession>A0ABT0AS76</accession>
<dbReference type="SUPFAM" id="SSF52540">
    <property type="entry name" value="P-loop containing nucleoside triphosphate hydrolases"/>
    <property type="match status" value="1"/>
</dbReference>
<dbReference type="RefSeq" id="WP_079505170.1">
    <property type="nucleotide sequence ID" value="NZ_JAAECS010000003.1"/>
</dbReference>
<keyword evidence="2" id="KW-1185">Reference proteome</keyword>